<feature type="compositionally biased region" description="Basic and acidic residues" evidence="1">
    <location>
        <begin position="118"/>
        <end position="132"/>
    </location>
</feature>
<protein>
    <submittedName>
        <fullName evidence="2">Uncharacterized protein</fullName>
    </submittedName>
</protein>
<evidence type="ECO:0000313" key="2">
    <source>
        <dbReference type="EMBL" id="CAA9358942.1"/>
    </source>
</evidence>
<feature type="region of interest" description="Disordered" evidence="1">
    <location>
        <begin position="154"/>
        <end position="173"/>
    </location>
</feature>
<dbReference type="AlphaFoldDB" id="A0A6J4MGG4"/>
<feature type="region of interest" description="Disordered" evidence="1">
    <location>
        <begin position="29"/>
        <end position="48"/>
    </location>
</feature>
<dbReference type="EMBL" id="CADCTW010000195">
    <property type="protein sequence ID" value="CAA9358942.1"/>
    <property type="molecule type" value="Genomic_DNA"/>
</dbReference>
<proteinExistence type="predicted"/>
<feature type="region of interest" description="Disordered" evidence="1">
    <location>
        <begin position="111"/>
        <end position="139"/>
    </location>
</feature>
<organism evidence="2">
    <name type="scientific">uncultured Gemmatimonadota bacterium</name>
    <dbReference type="NCBI Taxonomy" id="203437"/>
    <lineage>
        <taxon>Bacteria</taxon>
        <taxon>Pseudomonadati</taxon>
        <taxon>Gemmatimonadota</taxon>
        <taxon>environmental samples</taxon>
    </lineage>
</organism>
<gene>
    <name evidence="2" type="ORF">AVDCRST_MAG68-4244</name>
</gene>
<accession>A0A6J4MGG4</accession>
<evidence type="ECO:0000256" key="1">
    <source>
        <dbReference type="SAM" id="MobiDB-lite"/>
    </source>
</evidence>
<sequence>MALGALVVLVAIIGITVGDGASTGSGTSSFVGASGSEAAEKTRDSTRSAGIHARIATASRSDLADLDWIEHRWSLPHDSTVHARAQTAILDSAEVLLKGKSPAAAAVLAQVRDPLTPRQKERNEQLTRRSSVEAETASRAAAAASAKAADAAKWSYSSHTDEMTGRTSRSASIQSENTVNFDFPYQGAQHATLMLRNHPSYGRDVIVGIREGQILCPSYDDCTVRVRFDDGSSERWTAAGAADHSTTHVFLRASSRFVERMKNRSVVRIQIPVYQEGSPTFEFRVGGYDHARYTRGN</sequence>
<reference evidence="2" key="1">
    <citation type="submission" date="2020-02" db="EMBL/GenBank/DDBJ databases">
        <authorList>
            <person name="Meier V. D."/>
        </authorList>
    </citation>
    <scope>NUCLEOTIDE SEQUENCE</scope>
    <source>
        <strain evidence="2">AVDCRST_MAG68</strain>
    </source>
</reference>
<name>A0A6J4MGG4_9BACT</name>